<dbReference type="SUPFAM" id="SSF69118">
    <property type="entry name" value="AhpD-like"/>
    <property type="match status" value="1"/>
</dbReference>
<dbReference type="OrthoDB" id="9801997at2"/>
<gene>
    <name evidence="1" type="ORF">CAK95_06880</name>
</gene>
<dbReference type="Proteomes" id="UP000194137">
    <property type="component" value="Chromosome"/>
</dbReference>
<dbReference type="PANTHER" id="PTHR35446:SF2">
    <property type="entry name" value="CARBOXYMUCONOLACTONE DECARBOXYLASE-LIKE DOMAIN-CONTAINING PROTEIN"/>
    <property type="match status" value="1"/>
</dbReference>
<evidence type="ECO:0000313" key="2">
    <source>
        <dbReference type="Proteomes" id="UP000194137"/>
    </source>
</evidence>
<reference evidence="1 2" key="1">
    <citation type="submission" date="2017-05" db="EMBL/GenBank/DDBJ databases">
        <title>Full genome sequence of Pseudorhodoplanes sinuspersici.</title>
        <authorList>
            <person name="Dastgheib S.M.M."/>
            <person name="Shavandi M."/>
            <person name="Tirandaz H."/>
        </authorList>
    </citation>
    <scope>NUCLEOTIDE SEQUENCE [LARGE SCALE GENOMIC DNA]</scope>
    <source>
        <strain evidence="1 2">RIPI110</strain>
    </source>
</reference>
<keyword evidence="1" id="KW-0575">Peroxidase</keyword>
<dbReference type="InterPro" id="IPR003779">
    <property type="entry name" value="CMD-like"/>
</dbReference>
<protein>
    <submittedName>
        <fullName evidence="1">Peroxidase</fullName>
    </submittedName>
</protein>
<evidence type="ECO:0000313" key="1">
    <source>
        <dbReference type="EMBL" id="ARP98831.1"/>
    </source>
</evidence>
<name>A0A1W6ZN96_9HYPH</name>
<dbReference type="Gene3D" id="1.20.1290.10">
    <property type="entry name" value="AhpD-like"/>
    <property type="match status" value="1"/>
</dbReference>
<dbReference type="EMBL" id="CP021112">
    <property type="protein sequence ID" value="ARP98831.1"/>
    <property type="molecule type" value="Genomic_DNA"/>
</dbReference>
<keyword evidence="1" id="KW-0560">Oxidoreductase</keyword>
<proteinExistence type="predicted"/>
<accession>A0A1W6ZN96</accession>
<dbReference type="AlphaFoldDB" id="A0A1W6ZN96"/>
<keyword evidence="2" id="KW-1185">Reference proteome</keyword>
<dbReference type="STRING" id="1235591.CAK95_06880"/>
<dbReference type="RefSeq" id="WP_086087245.1">
    <property type="nucleotide sequence ID" value="NZ_CP021112.1"/>
</dbReference>
<dbReference type="InterPro" id="IPR029032">
    <property type="entry name" value="AhpD-like"/>
</dbReference>
<dbReference type="PANTHER" id="PTHR35446">
    <property type="entry name" value="SI:CH211-175M2.5"/>
    <property type="match status" value="1"/>
</dbReference>
<organism evidence="1 2">
    <name type="scientific">Pseudorhodoplanes sinuspersici</name>
    <dbReference type="NCBI Taxonomy" id="1235591"/>
    <lineage>
        <taxon>Bacteria</taxon>
        <taxon>Pseudomonadati</taxon>
        <taxon>Pseudomonadota</taxon>
        <taxon>Alphaproteobacteria</taxon>
        <taxon>Hyphomicrobiales</taxon>
        <taxon>Pseudorhodoplanes</taxon>
    </lineage>
</organism>
<dbReference type="GO" id="GO:0051920">
    <property type="term" value="F:peroxiredoxin activity"/>
    <property type="evidence" value="ECO:0007669"/>
    <property type="project" value="InterPro"/>
</dbReference>
<dbReference type="KEGG" id="psin:CAK95_06880"/>
<sequence length="204" mass="22760">MDQRTRPAPRLAPLPPEHSPDLKEQFDATQKRMGFVPNSMLIMQRDAKLTRAYAALSGAIWSADSKVDLKLKRLISHVASRSAGCRYCMAHTAEGASKLGVEQQKLDEVWNYQTSPLYTPAERAALDVAVAAGCVPNAVTDDMFLELRKHWSDEQVVEIVGVIAMFGFLNRWNDTFATPLEDEPLHFGETHLASQGWDAGKHLR</sequence>
<dbReference type="Pfam" id="PF02627">
    <property type="entry name" value="CMD"/>
    <property type="match status" value="1"/>
</dbReference>